<proteinExistence type="predicted"/>
<dbReference type="AlphaFoldDB" id="A0A9Q4FLW3"/>
<evidence type="ECO:0000313" key="2">
    <source>
        <dbReference type="Proteomes" id="UP001108123"/>
    </source>
</evidence>
<sequence>MVIIMETRMERTKRRKKEKRKKFFRRFIVYASIALLFLGLIATEKAIKDLSRENTGKMFFIDLGNGEFNIQLFGKNYNLNYFKEVLNKIYKKVLK</sequence>
<reference evidence="1" key="1">
    <citation type="submission" date="2022-01" db="EMBL/GenBank/DDBJ databases">
        <title>Collection of gut derived symbiotic bacterial strains cultured from healthy donors.</title>
        <authorList>
            <person name="Lin H."/>
            <person name="Kohout C."/>
            <person name="Waligurski E."/>
            <person name="Pamer E.G."/>
        </authorList>
    </citation>
    <scope>NUCLEOTIDE SEQUENCE</scope>
    <source>
        <strain evidence="1">MSK.14.39</strain>
    </source>
</reference>
<accession>A0A9Q4FLW3</accession>
<dbReference type="Proteomes" id="UP001108123">
    <property type="component" value="Unassembled WGS sequence"/>
</dbReference>
<protein>
    <submittedName>
        <fullName evidence="1">Uncharacterized protein</fullName>
    </submittedName>
</protein>
<keyword evidence="2" id="KW-1185">Reference proteome</keyword>
<comment type="caution">
    <text evidence="1">The sequence shown here is derived from an EMBL/GenBank/DDBJ whole genome shotgun (WGS) entry which is preliminary data.</text>
</comment>
<organism evidence="1 2">
    <name type="scientific">Anaerosalibacter bizertensis</name>
    <dbReference type="NCBI Taxonomy" id="932217"/>
    <lineage>
        <taxon>Bacteria</taxon>
        <taxon>Bacillati</taxon>
        <taxon>Bacillota</taxon>
        <taxon>Tissierellia</taxon>
        <taxon>Tissierellales</taxon>
        <taxon>Sporanaerobacteraceae</taxon>
        <taxon>Anaerosalibacter</taxon>
    </lineage>
</organism>
<dbReference type="EMBL" id="JAKNID010000018">
    <property type="protein sequence ID" value="MCG4565029.1"/>
    <property type="molecule type" value="Genomic_DNA"/>
</dbReference>
<evidence type="ECO:0000313" key="1">
    <source>
        <dbReference type="EMBL" id="MCG4565029.1"/>
    </source>
</evidence>
<gene>
    <name evidence="1" type="ORF">L0P62_06170</name>
</gene>
<name>A0A9Q4FLW3_9FIRM</name>